<evidence type="ECO:0000256" key="1">
    <source>
        <dbReference type="SAM" id="MobiDB-lite"/>
    </source>
</evidence>
<protein>
    <submittedName>
        <fullName evidence="2">Uncharacterized protein</fullName>
    </submittedName>
</protein>
<evidence type="ECO:0000313" key="3">
    <source>
        <dbReference type="Proteomes" id="UP000233556"/>
    </source>
</evidence>
<feature type="region of interest" description="Disordered" evidence="1">
    <location>
        <begin position="168"/>
        <end position="200"/>
    </location>
</feature>
<dbReference type="Proteomes" id="UP000233556">
    <property type="component" value="Unassembled WGS sequence"/>
</dbReference>
<dbReference type="EMBL" id="KZ506249">
    <property type="protein sequence ID" value="PKU40549.1"/>
    <property type="molecule type" value="Genomic_DNA"/>
</dbReference>
<keyword evidence="3" id="KW-1185">Reference proteome</keyword>
<proteinExistence type="predicted"/>
<accession>A0A2I0U3E1</accession>
<sequence length="200" mass="22414">MVSKWELNGQIYFRGKFFVCFTPQKKGEVSYTEDELILSTMCEGTSLKESKFPEENKDRLSHSPKHLLCLQVFQIPSRQIAQPSAIIPEKHTTSGSPGGTFQIICCESKYRNDPLPLTGIFDKSHLGKKPEPREVSKGYVEAMVTPRMEGWKNAFAPPSGLQIQNRFSTLGTGEDKQDLSGDLSELTEPSLLSTQKERGK</sequence>
<gene>
    <name evidence="2" type="ORF">llap_9134</name>
</gene>
<dbReference type="AlphaFoldDB" id="A0A2I0U3E1"/>
<evidence type="ECO:0000313" key="2">
    <source>
        <dbReference type="EMBL" id="PKU40549.1"/>
    </source>
</evidence>
<name>A0A2I0U3E1_LIMLA</name>
<reference evidence="3" key="2">
    <citation type="submission" date="2017-12" db="EMBL/GenBank/DDBJ databases">
        <title>Genome sequence of the Bar-tailed Godwit (Limosa lapponica baueri).</title>
        <authorList>
            <person name="Lima N.C.B."/>
            <person name="Parody-Merino A.M."/>
            <person name="Battley P.F."/>
            <person name="Fidler A.E."/>
            <person name="Prosdocimi F."/>
        </authorList>
    </citation>
    <scope>NUCLEOTIDE SEQUENCE [LARGE SCALE GENOMIC DNA]</scope>
</reference>
<organism evidence="2 3">
    <name type="scientific">Limosa lapponica baueri</name>
    <dbReference type="NCBI Taxonomy" id="1758121"/>
    <lineage>
        <taxon>Eukaryota</taxon>
        <taxon>Metazoa</taxon>
        <taxon>Chordata</taxon>
        <taxon>Craniata</taxon>
        <taxon>Vertebrata</taxon>
        <taxon>Euteleostomi</taxon>
        <taxon>Archelosauria</taxon>
        <taxon>Archosauria</taxon>
        <taxon>Dinosauria</taxon>
        <taxon>Saurischia</taxon>
        <taxon>Theropoda</taxon>
        <taxon>Coelurosauria</taxon>
        <taxon>Aves</taxon>
        <taxon>Neognathae</taxon>
        <taxon>Neoaves</taxon>
        <taxon>Charadriiformes</taxon>
        <taxon>Scolopacidae</taxon>
        <taxon>Limosa</taxon>
    </lineage>
</organism>
<reference evidence="3" key="1">
    <citation type="submission" date="2017-11" db="EMBL/GenBank/DDBJ databases">
        <authorList>
            <person name="Lima N.C."/>
            <person name="Parody-Merino A.M."/>
            <person name="Battley P.F."/>
            <person name="Fidler A.E."/>
            <person name="Prosdocimi F."/>
        </authorList>
    </citation>
    <scope>NUCLEOTIDE SEQUENCE [LARGE SCALE GENOMIC DNA]</scope>
</reference>
<feature type="compositionally biased region" description="Low complexity" evidence="1">
    <location>
        <begin position="183"/>
        <end position="194"/>
    </location>
</feature>